<name>A0A2S9YNB5_9BACT</name>
<reference evidence="2 3" key="1">
    <citation type="submission" date="2018-03" db="EMBL/GenBank/DDBJ databases">
        <title>Draft Genome Sequences of the Obligatory Marine Myxobacteria Enhygromyxa salina SWB007.</title>
        <authorList>
            <person name="Poehlein A."/>
            <person name="Moghaddam J.A."/>
            <person name="Harms H."/>
            <person name="Alanjari M."/>
            <person name="Koenig G.M."/>
            <person name="Daniel R."/>
            <person name="Schaeberle T.F."/>
        </authorList>
    </citation>
    <scope>NUCLEOTIDE SEQUENCE [LARGE SCALE GENOMIC DNA]</scope>
    <source>
        <strain evidence="2 3">SWB007</strain>
    </source>
</reference>
<evidence type="ECO:0000313" key="2">
    <source>
        <dbReference type="EMBL" id="PRQ06584.1"/>
    </source>
</evidence>
<dbReference type="AlphaFoldDB" id="A0A2S9YNB5"/>
<protein>
    <submittedName>
        <fullName evidence="2">Uncharacterized protein</fullName>
    </submittedName>
</protein>
<comment type="caution">
    <text evidence="2">The sequence shown here is derived from an EMBL/GenBank/DDBJ whole genome shotgun (WGS) entry which is preliminary data.</text>
</comment>
<accession>A0A2S9YNB5</accession>
<organism evidence="2 3">
    <name type="scientific">Enhygromyxa salina</name>
    <dbReference type="NCBI Taxonomy" id="215803"/>
    <lineage>
        <taxon>Bacteria</taxon>
        <taxon>Pseudomonadati</taxon>
        <taxon>Myxococcota</taxon>
        <taxon>Polyangia</taxon>
        <taxon>Nannocystales</taxon>
        <taxon>Nannocystaceae</taxon>
        <taxon>Enhygromyxa</taxon>
    </lineage>
</organism>
<evidence type="ECO:0000313" key="3">
    <source>
        <dbReference type="Proteomes" id="UP000238823"/>
    </source>
</evidence>
<dbReference type="RefSeq" id="WP_106090712.1">
    <property type="nucleotide sequence ID" value="NZ_PVNL01000073.1"/>
</dbReference>
<proteinExistence type="predicted"/>
<evidence type="ECO:0000256" key="1">
    <source>
        <dbReference type="SAM" id="MobiDB-lite"/>
    </source>
</evidence>
<sequence>MLDTFQFAGPFARYTLRAWSVGAGTNARRGDRVRYHDEDEAVALLRGALDHEALRRLRVYLFEHGAEPGSLDPILGSALLSQVARRIVSGELVLEREPIVLMSSEALEYQEVEYYEAPVNPINEGVGLSAQPRVRLPQPVDPAVLACQAKQARVLRAASAEAVPVCEVCTGGHQSQLPTETAQRELASQASQAKTMAEAAEHGTPFCERCAACGAEELPPPEQLAKDEAELATQSKQAKALTEASEDATPFCERCSC</sequence>
<gene>
    <name evidence="2" type="ORF">ENSA7_37370</name>
</gene>
<dbReference type="EMBL" id="PVNL01000073">
    <property type="protein sequence ID" value="PRQ06584.1"/>
    <property type="molecule type" value="Genomic_DNA"/>
</dbReference>
<dbReference type="Proteomes" id="UP000238823">
    <property type="component" value="Unassembled WGS sequence"/>
</dbReference>
<feature type="region of interest" description="Disordered" evidence="1">
    <location>
        <begin position="228"/>
        <end position="249"/>
    </location>
</feature>